<gene>
    <name evidence="2" type="ORF">O6P43_018041</name>
</gene>
<organism evidence="2 3">
    <name type="scientific">Quillaja saponaria</name>
    <name type="common">Soap bark tree</name>
    <dbReference type="NCBI Taxonomy" id="32244"/>
    <lineage>
        <taxon>Eukaryota</taxon>
        <taxon>Viridiplantae</taxon>
        <taxon>Streptophyta</taxon>
        <taxon>Embryophyta</taxon>
        <taxon>Tracheophyta</taxon>
        <taxon>Spermatophyta</taxon>
        <taxon>Magnoliopsida</taxon>
        <taxon>eudicotyledons</taxon>
        <taxon>Gunneridae</taxon>
        <taxon>Pentapetalae</taxon>
        <taxon>rosids</taxon>
        <taxon>fabids</taxon>
        <taxon>Fabales</taxon>
        <taxon>Quillajaceae</taxon>
        <taxon>Quillaja</taxon>
    </lineage>
</organism>
<feature type="transmembrane region" description="Helical" evidence="1">
    <location>
        <begin position="12"/>
        <end position="33"/>
    </location>
</feature>
<evidence type="ECO:0000256" key="1">
    <source>
        <dbReference type="SAM" id="Phobius"/>
    </source>
</evidence>
<evidence type="ECO:0000313" key="2">
    <source>
        <dbReference type="EMBL" id="KAJ7962875.1"/>
    </source>
</evidence>
<evidence type="ECO:0000313" key="3">
    <source>
        <dbReference type="Proteomes" id="UP001163823"/>
    </source>
</evidence>
<dbReference type="EMBL" id="JARAOO010000007">
    <property type="protein sequence ID" value="KAJ7962875.1"/>
    <property type="molecule type" value="Genomic_DNA"/>
</dbReference>
<dbReference type="KEGG" id="qsa:O6P43_018041"/>
<keyword evidence="1" id="KW-0812">Transmembrane</keyword>
<name>A0AAD7LTM9_QUISA</name>
<dbReference type="AlphaFoldDB" id="A0AAD7LTM9"/>
<protein>
    <submittedName>
        <fullName evidence="2">O-fucosyltransferase family protein</fullName>
    </submittedName>
</protein>
<keyword evidence="3" id="KW-1185">Reference proteome</keyword>
<reference evidence="2" key="1">
    <citation type="journal article" date="2023" name="Science">
        <title>Elucidation of the pathway for biosynthesis of saponin adjuvants from the soapbark tree.</title>
        <authorList>
            <person name="Reed J."/>
            <person name="Orme A."/>
            <person name="El-Demerdash A."/>
            <person name="Owen C."/>
            <person name="Martin L.B.B."/>
            <person name="Misra R.C."/>
            <person name="Kikuchi S."/>
            <person name="Rejzek M."/>
            <person name="Martin A.C."/>
            <person name="Harkess A."/>
            <person name="Leebens-Mack J."/>
            <person name="Louveau T."/>
            <person name="Stephenson M.J."/>
            <person name="Osbourn A."/>
        </authorList>
    </citation>
    <scope>NUCLEOTIDE SEQUENCE</scope>
    <source>
        <strain evidence="2">S10</strain>
    </source>
</reference>
<dbReference type="Proteomes" id="UP001163823">
    <property type="component" value="Chromosome 7"/>
</dbReference>
<sequence>MVVFSVKPLFSVLVISIWYPPFRLSIILFNILCKLHFIGFFNSEAGYMENSEEPVEWRPCSWWLQGHLTDVYDVDYFIQQINGFVKVVRKLPPVIASKEPFRVDCSKRKGQFDYIESVLPSLLGNHYIWITPAMSQRRDRYSVCKSCTLSSLL</sequence>
<accession>A0AAD7LTM9</accession>
<comment type="caution">
    <text evidence="2">The sequence shown here is derived from an EMBL/GenBank/DDBJ whole genome shotgun (WGS) entry which is preliminary data.</text>
</comment>
<proteinExistence type="predicted"/>
<keyword evidence="1" id="KW-0472">Membrane</keyword>
<keyword evidence="1" id="KW-1133">Transmembrane helix</keyword>